<dbReference type="EMBL" id="JXBC01000001">
    <property type="protein sequence ID" value="KIU13211.1"/>
    <property type="molecule type" value="Genomic_DNA"/>
</dbReference>
<dbReference type="RefSeq" id="WP_043856980.1">
    <property type="nucleotide sequence ID" value="NZ_JAMAVL010000004.1"/>
</dbReference>
<dbReference type="Pfam" id="PF22479">
    <property type="entry name" value="Pam3_gp18"/>
    <property type="match status" value="1"/>
</dbReference>
<protein>
    <recommendedName>
        <fullName evidence="1">Cyanophage baseplate Pam3 plug gp18 domain-containing protein</fullName>
    </recommendedName>
</protein>
<organism evidence="2 3">
    <name type="scientific">Bacillus subtilis</name>
    <dbReference type="NCBI Taxonomy" id="1423"/>
    <lineage>
        <taxon>Bacteria</taxon>
        <taxon>Bacillati</taxon>
        <taxon>Bacillota</taxon>
        <taxon>Bacilli</taxon>
        <taxon>Bacillales</taxon>
        <taxon>Bacillaceae</taxon>
        <taxon>Bacillus</taxon>
    </lineage>
</organism>
<dbReference type="InterPro" id="IPR054252">
    <property type="entry name" value="Pam3_gp18"/>
</dbReference>
<comment type="caution">
    <text evidence="2">The sequence shown here is derived from an EMBL/GenBank/DDBJ whole genome shotgun (WGS) entry which is preliminary data.</text>
</comment>
<name>A0A0D1LBD8_BACIU</name>
<sequence length="118" mass="13727">MASRDYIPFDKEDIPQQFEFDLADDTFILRINYNQTDDSFSLDLYDQDMEPIVLGEKLILNVPLWEDIVNEKLPAPSLIPMDESNTETRVTYENFMKTVFLYIDDVSDDAEGEDDGDE</sequence>
<evidence type="ECO:0000259" key="1">
    <source>
        <dbReference type="Pfam" id="PF22479"/>
    </source>
</evidence>
<dbReference type="AlphaFoldDB" id="A0A0D1LBD8"/>
<evidence type="ECO:0000313" key="2">
    <source>
        <dbReference type="EMBL" id="KIU13211.1"/>
    </source>
</evidence>
<proteinExistence type="predicted"/>
<gene>
    <name evidence="2" type="ORF">SC09_Contig17orf00398</name>
</gene>
<dbReference type="PATRIC" id="fig|1423.173.peg.333"/>
<dbReference type="Proteomes" id="UP000032247">
    <property type="component" value="Unassembled WGS sequence"/>
</dbReference>
<reference evidence="2 3" key="1">
    <citation type="submission" date="2014-12" db="EMBL/GenBank/DDBJ databases">
        <title>Comparative genome analysis of Bacillus coagulans HM-08, Clostridium butyricum HM-68, Bacillus subtilis HM-66 and Bacillus licheniformis BL-09.</title>
        <authorList>
            <person name="Zhang H."/>
        </authorList>
    </citation>
    <scope>NUCLEOTIDE SEQUENCE [LARGE SCALE GENOMIC DNA]</scope>
    <source>
        <strain evidence="2 3">HM-66</strain>
    </source>
</reference>
<feature type="domain" description="Cyanophage baseplate Pam3 plug gp18" evidence="1">
    <location>
        <begin position="5"/>
        <end position="105"/>
    </location>
</feature>
<evidence type="ECO:0000313" key="3">
    <source>
        <dbReference type="Proteomes" id="UP000032247"/>
    </source>
</evidence>
<accession>A0A0D1LBD8</accession>